<evidence type="ECO:0000259" key="2">
    <source>
        <dbReference type="Pfam" id="PF10756"/>
    </source>
</evidence>
<organism evidence="3 4">
    <name type="scientific">Goekera deserti</name>
    <dbReference type="NCBI Taxonomy" id="2497753"/>
    <lineage>
        <taxon>Bacteria</taxon>
        <taxon>Bacillati</taxon>
        <taxon>Actinomycetota</taxon>
        <taxon>Actinomycetes</taxon>
        <taxon>Geodermatophilales</taxon>
        <taxon>Geodermatophilaceae</taxon>
        <taxon>Goekera</taxon>
    </lineage>
</organism>
<dbReference type="Pfam" id="PF10756">
    <property type="entry name" value="bPH_6"/>
    <property type="match status" value="1"/>
</dbReference>
<keyword evidence="1" id="KW-0472">Membrane</keyword>
<keyword evidence="1" id="KW-1133">Transmembrane helix</keyword>
<evidence type="ECO:0000313" key="4">
    <source>
        <dbReference type="Proteomes" id="UP000470470"/>
    </source>
</evidence>
<feature type="transmembrane region" description="Helical" evidence="1">
    <location>
        <begin position="54"/>
        <end position="74"/>
    </location>
</feature>
<proteinExistence type="predicted"/>
<dbReference type="EMBL" id="JAAGWK010000026">
    <property type="protein sequence ID" value="NEL55861.1"/>
    <property type="molecule type" value="Genomic_DNA"/>
</dbReference>
<feature type="domain" description="Low molecular weight protein antigen 6 PH" evidence="2">
    <location>
        <begin position="76"/>
        <end position="145"/>
    </location>
</feature>
<comment type="caution">
    <text evidence="3">The sequence shown here is derived from an EMBL/GenBank/DDBJ whole genome shotgun (WGS) entry which is preliminary data.</text>
</comment>
<gene>
    <name evidence="3" type="ORF">G1H19_17935</name>
</gene>
<reference evidence="3 4" key="1">
    <citation type="submission" date="2020-02" db="EMBL/GenBank/DDBJ databases">
        <title>The whole genome sequence of CPCC 205119.</title>
        <authorList>
            <person name="Jiang Z."/>
        </authorList>
    </citation>
    <scope>NUCLEOTIDE SEQUENCE [LARGE SCALE GENOMIC DNA]</scope>
    <source>
        <strain evidence="3 4">CPCC 205119</strain>
    </source>
</reference>
<dbReference type="InterPro" id="IPR019692">
    <property type="entry name" value="CFP-6_PH"/>
</dbReference>
<keyword evidence="4" id="KW-1185">Reference proteome</keyword>
<accession>A0A7K3WH83</accession>
<dbReference type="AlphaFoldDB" id="A0A7K3WH83"/>
<name>A0A7K3WH83_9ACTN</name>
<feature type="transmembrane region" description="Helical" evidence="1">
    <location>
        <begin position="22"/>
        <end position="42"/>
    </location>
</feature>
<sequence>MREEPAPTRPAPVTAVPRKLRVVGRSVAAGLVAAFAVIAVLLKETTSGAVSFRTADQAAMVLLGLLLAGGVLLVTRPKVTAGAEGVRVQNILSGHTLPWAAVRAVRFDDSAQWASLLLADGDELPMLAVQAADGERAVDAVVGLRALLNASRQAPGPA</sequence>
<dbReference type="RefSeq" id="WP_152730514.1">
    <property type="nucleotide sequence ID" value="NZ_JAABOZ010000002.1"/>
</dbReference>
<evidence type="ECO:0000313" key="3">
    <source>
        <dbReference type="EMBL" id="NEL55861.1"/>
    </source>
</evidence>
<dbReference type="Proteomes" id="UP000470470">
    <property type="component" value="Unassembled WGS sequence"/>
</dbReference>
<evidence type="ECO:0000256" key="1">
    <source>
        <dbReference type="SAM" id="Phobius"/>
    </source>
</evidence>
<protein>
    <submittedName>
        <fullName evidence="3">PH domain-containing protein</fullName>
    </submittedName>
</protein>
<keyword evidence="1" id="KW-0812">Transmembrane</keyword>